<feature type="domain" description="PRELI/MSF1" evidence="2">
    <location>
        <begin position="7"/>
        <end position="180"/>
    </location>
</feature>
<dbReference type="Pfam" id="PF04707">
    <property type="entry name" value="PRELI"/>
    <property type="match status" value="1"/>
</dbReference>
<dbReference type="Ensembl" id="ENSLLET00000046459.1">
    <property type="protein sequence ID" value="ENSLLEP00000044669.1"/>
    <property type="gene ID" value="ENSLLEG00000028366.1"/>
</dbReference>
<evidence type="ECO:0000313" key="3">
    <source>
        <dbReference type="Ensembl" id="ENSLLEP00000044669.1"/>
    </source>
</evidence>
<dbReference type="PROSITE" id="PS50904">
    <property type="entry name" value="PRELI_MSF1"/>
    <property type="match status" value="1"/>
</dbReference>
<accession>A0A8C5QZW1</accession>
<evidence type="ECO:0000259" key="2">
    <source>
        <dbReference type="PROSITE" id="PS50904"/>
    </source>
</evidence>
<dbReference type="GeneTree" id="ENSGT00950000182810"/>
<evidence type="ECO:0000256" key="1">
    <source>
        <dbReference type="SAM" id="MobiDB-lite"/>
    </source>
</evidence>
<feature type="region of interest" description="Disordered" evidence="1">
    <location>
        <begin position="168"/>
        <end position="191"/>
    </location>
</feature>
<proteinExistence type="predicted"/>
<dbReference type="InterPro" id="IPR037365">
    <property type="entry name" value="Slowmo/Ups"/>
</dbReference>
<dbReference type="OrthoDB" id="407630at2759"/>
<name>A0A8C5QZW1_9ANUR</name>
<keyword evidence="4" id="KW-1185">Reference proteome</keyword>
<feature type="compositionally biased region" description="Basic and acidic residues" evidence="1">
    <location>
        <begin position="182"/>
        <end position="191"/>
    </location>
</feature>
<reference evidence="3" key="2">
    <citation type="submission" date="2025-09" db="UniProtKB">
        <authorList>
            <consortium name="Ensembl"/>
        </authorList>
    </citation>
    <scope>IDENTIFICATION</scope>
</reference>
<sequence length="191" mass="22133">MQESKMGVVVEVKKVYPYPFQHVVISYLNKYPTPLEKHVSAIKTVEEKTDPETGVVYRRRIATCNNVIPSFLRKFSILNVPNVYLEEESWLDMKMRVMTLRSHCITWAQYASLNEESVYRESTENSNWTEFIQKGTIKITGAGLLNCVLETFAQTFLKQGVKRAKMADSRYVTQRPRSRRPAAKEKEEPSC</sequence>
<evidence type="ECO:0000313" key="4">
    <source>
        <dbReference type="Proteomes" id="UP000694569"/>
    </source>
</evidence>
<dbReference type="GO" id="GO:0005758">
    <property type="term" value="C:mitochondrial intermembrane space"/>
    <property type="evidence" value="ECO:0007669"/>
    <property type="project" value="InterPro"/>
</dbReference>
<gene>
    <name evidence="3" type="primary">PRELID2</name>
</gene>
<dbReference type="PANTHER" id="PTHR11158">
    <property type="entry name" value="MSF1/PX19 RELATED"/>
    <property type="match status" value="1"/>
</dbReference>
<dbReference type="Proteomes" id="UP000694569">
    <property type="component" value="Unplaced"/>
</dbReference>
<organism evidence="3 4">
    <name type="scientific">Leptobrachium leishanense</name>
    <name type="common">Leishan spiny toad</name>
    <dbReference type="NCBI Taxonomy" id="445787"/>
    <lineage>
        <taxon>Eukaryota</taxon>
        <taxon>Metazoa</taxon>
        <taxon>Chordata</taxon>
        <taxon>Craniata</taxon>
        <taxon>Vertebrata</taxon>
        <taxon>Euteleostomi</taxon>
        <taxon>Amphibia</taxon>
        <taxon>Batrachia</taxon>
        <taxon>Anura</taxon>
        <taxon>Pelobatoidea</taxon>
        <taxon>Megophryidae</taxon>
        <taxon>Leptobrachium</taxon>
    </lineage>
</organism>
<protein>
    <submittedName>
        <fullName evidence="3">PRELI domain containing 2</fullName>
    </submittedName>
</protein>
<reference evidence="3" key="1">
    <citation type="submission" date="2025-08" db="UniProtKB">
        <authorList>
            <consortium name="Ensembl"/>
        </authorList>
    </citation>
    <scope>IDENTIFICATION</scope>
</reference>
<dbReference type="InterPro" id="IPR006797">
    <property type="entry name" value="PRELI/MSF1_dom"/>
</dbReference>
<dbReference type="AlphaFoldDB" id="A0A8C5QZW1"/>